<name>A0AAW8TYV0_9ENTE</name>
<feature type="transmembrane region" description="Helical" evidence="1">
    <location>
        <begin position="146"/>
        <end position="166"/>
    </location>
</feature>
<feature type="transmembrane region" description="Helical" evidence="1">
    <location>
        <begin position="360"/>
        <end position="377"/>
    </location>
</feature>
<keyword evidence="1" id="KW-0812">Transmembrane</keyword>
<sequence length="398" mass="45684">MILFEVIFVLLIGLISPVIGIFIGTICILIRNKPNYLTLGVVSILIGYIGSYYQFRPIDDMARYVFYMDRISIYDNILEYLRACYTDGGISIYGVNAANWPLSGIILYITQKYGDYRLLSGGSLAFVAFVRYFLVVKCLPINSKNVSRIFLSRLLFLIALCLTAYPVRVLSGFRWWISMTTVLLALYFDYQSILKSNKRLVSNKVLLLYVIAGLLHPSAYIYLMFRLASGYLTMEVSRVKKWFLVVAIIVLGTGILVSGKLTILINQFLAYTNFDLSVYSFMFNFAISGVTILGLSYLFKVKQKLPKVELIFLLFTQLFTVTLFPLRVFDRMYQFSVPVLILFLLLDCRKRNGKITKGSFVTILAFLVIYLTIYVAQPDLTLPQLREEYLRVFFLPVH</sequence>
<dbReference type="RefSeq" id="WP_270598508.1">
    <property type="nucleotide sequence ID" value="NZ_JAQESC010000009.1"/>
</dbReference>
<feature type="transmembrane region" description="Helical" evidence="1">
    <location>
        <begin position="90"/>
        <end position="109"/>
    </location>
</feature>
<feature type="transmembrane region" description="Helical" evidence="1">
    <location>
        <begin position="6"/>
        <end position="29"/>
    </location>
</feature>
<dbReference type="AlphaFoldDB" id="A0AAW8TYV0"/>
<feature type="transmembrane region" description="Helical" evidence="1">
    <location>
        <begin position="243"/>
        <end position="265"/>
    </location>
</feature>
<reference evidence="2" key="1">
    <citation type="submission" date="2023-03" db="EMBL/GenBank/DDBJ databases">
        <authorList>
            <person name="Shen W."/>
            <person name="Cai J."/>
        </authorList>
    </citation>
    <scope>NUCLEOTIDE SEQUENCE</scope>
    <source>
        <strain evidence="2">B226-2</strain>
    </source>
</reference>
<feature type="transmembrane region" description="Helical" evidence="1">
    <location>
        <begin position="36"/>
        <end position="55"/>
    </location>
</feature>
<organism evidence="2 3">
    <name type="scientific">Enterococcus asini</name>
    <dbReference type="NCBI Taxonomy" id="57732"/>
    <lineage>
        <taxon>Bacteria</taxon>
        <taxon>Bacillati</taxon>
        <taxon>Bacillota</taxon>
        <taxon>Bacilli</taxon>
        <taxon>Lactobacillales</taxon>
        <taxon>Enterococcaceae</taxon>
        <taxon>Enterococcus</taxon>
    </lineage>
</organism>
<evidence type="ECO:0000313" key="2">
    <source>
        <dbReference type="EMBL" id="MDT2811258.1"/>
    </source>
</evidence>
<evidence type="ECO:0008006" key="4">
    <source>
        <dbReference type="Google" id="ProtNLM"/>
    </source>
</evidence>
<feature type="transmembrane region" description="Helical" evidence="1">
    <location>
        <begin position="116"/>
        <end position="134"/>
    </location>
</feature>
<keyword evidence="1" id="KW-1133">Transmembrane helix</keyword>
<evidence type="ECO:0000313" key="3">
    <source>
        <dbReference type="Proteomes" id="UP001256711"/>
    </source>
</evidence>
<dbReference type="EMBL" id="JARQBJ010000006">
    <property type="protein sequence ID" value="MDT2811258.1"/>
    <property type="molecule type" value="Genomic_DNA"/>
</dbReference>
<keyword evidence="1" id="KW-0472">Membrane</keyword>
<feature type="transmembrane region" description="Helical" evidence="1">
    <location>
        <begin position="310"/>
        <end position="326"/>
    </location>
</feature>
<gene>
    <name evidence="2" type="ORF">P7H43_12275</name>
</gene>
<accession>A0AAW8TYV0</accession>
<proteinExistence type="predicted"/>
<feature type="transmembrane region" description="Helical" evidence="1">
    <location>
        <begin position="205"/>
        <end position="223"/>
    </location>
</feature>
<comment type="caution">
    <text evidence="2">The sequence shown here is derived from an EMBL/GenBank/DDBJ whole genome shotgun (WGS) entry which is preliminary data.</text>
</comment>
<protein>
    <recommendedName>
        <fullName evidence="4">EpsG family protein</fullName>
    </recommendedName>
</protein>
<feature type="transmembrane region" description="Helical" evidence="1">
    <location>
        <begin position="277"/>
        <end position="298"/>
    </location>
</feature>
<dbReference type="Proteomes" id="UP001256711">
    <property type="component" value="Unassembled WGS sequence"/>
</dbReference>
<evidence type="ECO:0000256" key="1">
    <source>
        <dbReference type="SAM" id="Phobius"/>
    </source>
</evidence>